<dbReference type="GO" id="GO:0020037">
    <property type="term" value="F:heme binding"/>
    <property type="evidence" value="ECO:0007669"/>
    <property type="project" value="InterPro"/>
</dbReference>
<evidence type="ECO:0000256" key="6">
    <source>
        <dbReference type="ARBA" id="ARBA00023004"/>
    </source>
</evidence>
<proteinExistence type="inferred from homology"/>
<dbReference type="PRINTS" id="PR00463">
    <property type="entry name" value="EP450I"/>
</dbReference>
<reference evidence="10 11" key="1">
    <citation type="journal article" date="2019" name="New Phytol.">
        <title>Comparative genomics reveals unique wood-decay strategies and fruiting body development in the Schizophyllaceae.</title>
        <authorList>
            <person name="Almasi E."/>
            <person name="Sahu N."/>
            <person name="Krizsan K."/>
            <person name="Balint B."/>
            <person name="Kovacs G.M."/>
            <person name="Kiss B."/>
            <person name="Cseklye J."/>
            <person name="Drula E."/>
            <person name="Henrissat B."/>
            <person name="Nagy I."/>
            <person name="Chovatia M."/>
            <person name="Adam C."/>
            <person name="LaButti K."/>
            <person name="Lipzen A."/>
            <person name="Riley R."/>
            <person name="Grigoriev I.V."/>
            <person name="Nagy L.G."/>
        </authorList>
    </citation>
    <scope>NUCLEOTIDE SEQUENCE [LARGE SCALE GENOMIC DNA]</scope>
    <source>
        <strain evidence="10 11">NL-1724</strain>
    </source>
</reference>
<protein>
    <submittedName>
        <fullName evidence="10">Cytochrome P450</fullName>
    </submittedName>
</protein>
<evidence type="ECO:0000256" key="8">
    <source>
        <dbReference type="PIRSR" id="PIRSR602401-1"/>
    </source>
</evidence>
<evidence type="ECO:0000256" key="4">
    <source>
        <dbReference type="ARBA" id="ARBA00022723"/>
    </source>
</evidence>
<feature type="binding site" description="axial binding residue" evidence="8">
    <location>
        <position position="515"/>
    </location>
    <ligand>
        <name>heme</name>
        <dbReference type="ChEBI" id="CHEBI:30413"/>
    </ligand>
    <ligandPart>
        <name>Fe</name>
        <dbReference type="ChEBI" id="CHEBI:18248"/>
    </ligandPart>
</feature>
<dbReference type="EMBL" id="VDMD01000020">
    <property type="protein sequence ID" value="TRM60702.1"/>
    <property type="molecule type" value="Genomic_DNA"/>
</dbReference>
<keyword evidence="4 8" id="KW-0479">Metal-binding</keyword>
<dbReference type="STRING" id="97359.A0A550C7D0"/>
<dbReference type="SUPFAM" id="SSF48264">
    <property type="entry name" value="Cytochrome P450"/>
    <property type="match status" value="1"/>
</dbReference>
<dbReference type="InterPro" id="IPR001128">
    <property type="entry name" value="Cyt_P450"/>
</dbReference>
<dbReference type="InterPro" id="IPR047146">
    <property type="entry name" value="Cyt_P450_E_CYP52_fungi"/>
</dbReference>
<dbReference type="PRINTS" id="PR00385">
    <property type="entry name" value="P450"/>
</dbReference>
<dbReference type="GO" id="GO:0004497">
    <property type="term" value="F:monooxygenase activity"/>
    <property type="evidence" value="ECO:0007669"/>
    <property type="project" value="UniProtKB-KW"/>
</dbReference>
<dbReference type="Proteomes" id="UP000320762">
    <property type="component" value="Unassembled WGS sequence"/>
</dbReference>
<evidence type="ECO:0000256" key="2">
    <source>
        <dbReference type="ARBA" id="ARBA00010617"/>
    </source>
</evidence>
<organism evidence="10 11">
    <name type="scientific">Schizophyllum amplum</name>
    <dbReference type="NCBI Taxonomy" id="97359"/>
    <lineage>
        <taxon>Eukaryota</taxon>
        <taxon>Fungi</taxon>
        <taxon>Dikarya</taxon>
        <taxon>Basidiomycota</taxon>
        <taxon>Agaricomycotina</taxon>
        <taxon>Agaricomycetes</taxon>
        <taxon>Agaricomycetidae</taxon>
        <taxon>Agaricales</taxon>
        <taxon>Schizophyllaceae</taxon>
        <taxon>Schizophyllum</taxon>
    </lineage>
</organism>
<dbReference type="PROSITE" id="PS00086">
    <property type="entry name" value="CYTOCHROME_P450"/>
    <property type="match status" value="1"/>
</dbReference>
<dbReference type="Gene3D" id="1.10.630.10">
    <property type="entry name" value="Cytochrome P450"/>
    <property type="match status" value="1"/>
</dbReference>
<gene>
    <name evidence="10" type="ORF">BD626DRAFT_120808</name>
</gene>
<comment type="caution">
    <text evidence="10">The sequence shown here is derived from an EMBL/GenBank/DDBJ whole genome shotgun (WGS) entry which is preliminary data.</text>
</comment>
<dbReference type="CDD" id="cd11063">
    <property type="entry name" value="CYP52"/>
    <property type="match status" value="1"/>
</dbReference>
<dbReference type="GO" id="GO:0016705">
    <property type="term" value="F:oxidoreductase activity, acting on paired donors, with incorporation or reduction of molecular oxygen"/>
    <property type="evidence" value="ECO:0007669"/>
    <property type="project" value="InterPro"/>
</dbReference>
<dbReference type="PANTHER" id="PTHR24287:SF1">
    <property type="entry name" value="P450, PUTATIVE (EUROFUNG)-RELATED"/>
    <property type="match status" value="1"/>
</dbReference>
<keyword evidence="6 8" id="KW-0408">Iron</keyword>
<accession>A0A550C7D0</accession>
<dbReference type="InterPro" id="IPR017972">
    <property type="entry name" value="Cyt_P450_CS"/>
</dbReference>
<keyword evidence="7 9" id="KW-0503">Monooxygenase</keyword>
<evidence type="ECO:0000256" key="3">
    <source>
        <dbReference type="ARBA" id="ARBA00022617"/>
    </source>
</evidence>
<comment type="similarity">
    <text evidence="2 9">Belongs to the cytochrome P450 family.</text>
</comment>
<dbReference type="InterPro" id="IPR002401">
    <property type="entry name" value="Cyt_P450_E_grp-I"/>
</dbReference>
<dbReference type="AlphaFoldDB" id="A0A550C7D0"/>
<evidence type="ECO:0000256" key="1">
    <source>
        <dbReference type="ARBA" id="ARBA00001971"/>
    </source>
</evidence>
<evidence type="ECO:0000256" key="7">
    <source>
        <dbReference type="ARBA" id="ARBA00023033"/>
    </source>
</evidence>
<sequence>MTPPGVVFLIRAFPRLVCPSLIAYGCLRVLENMREIRMPAWMDICVAVFVHPLLWTAQGVYAEMQTRSKAATAAADVPPLVPSALPWGLSHLIALRRSAKAGLLAQIFGDWAKNVGSNVYRVNFQGDVRIVTFEPDHVKAILATQFEDFVKGPLLYDLLYSLLGSGVFNSDGEMWKFHRTMTRPFFNKEKIAHFDNFDRHADDIIRQAKTRLAEGFPIDFQDMVSRFTLDSATEFLFGHDVNSSGAGLPYPPTSSHFNSPEFHNHPSNRFVTAFGEGQELSSMRSRAGTAWRLLEFWKDNVKPCRDIVDDLVREILADSAQMKLDIEAKKAPSETKPGDNDTLLQHLVTFTQDQNILADEIVNLLVAGRDTTAGTLTFGVYKLAEHPDIADKLRAEILDKIGPTRRPTYDDIRDMKYLRAFLNEVLRLYPIVPVNSRTANKDTLLPYKDADKRPVFVPKGTRCFYSVYLMHRRTDLWGPDAGKFDPDRFIDERLQKYLTHNPYIFLPFNGGPRICLGQQFAYNEMSFFLVRLLQNFTACSLADDAQPRDSIKQFRTADTPDSELEKRVFASHLTMYLKDGLWVRMTEAPAAEEDSI</sequence>
<evidence type="ECO:0000256" key="5">
    <source>
        <dbReference type="ARBA" id="ARBA00023002"/>
    </source>
</evidence>
<dbReference type="OrthoDB" id="1470350at2759"/>
<evidence type="ECO:0000313" key="10">
    <source>
        <dbReference type="EMBL" id="TRM60702.1"/>
    </source>
</evidence>
<evidence type="ECO:0000313" key="11">
    <source>
        <dbReference type="Proteomes" id="UP000320762"/>
    </source>
</evidence>
<name>A0A550C7D0_9AGAR</name>
<comment type="cofactor">
    <cofactor evidence="1 8">
        <name>heme</name>
        <dbReference type="ChEBI" id="CHEBI:30413"/>
    </cofactor>
</comment>
<keyword evidence="5 9" id="KW-0560">Oxidoreductase</keyword>
<dbReference type="GO" id="GO:0005506">
    <property type="term" value="F:iron ion binding"/>
    <property type="evidence" value="ECO:0007669"/>
    <property type="project" value="InterPro"/>
</dbReference>
<dbReference type="InterPro" id="IPR036396">
    <property type="entry name" value="Cyt_P450_sf"/>
</dbReference>
<dbReference type="Pfam" id="PF00067">
    <property type="entry name" value="p450"/>
    <property type="match status" value="1"/>
</dbReference>
<evidence type="ECO:0000256" key="9">
    <source>
        <dbReference type="RuleBase" id="RU000461"/>
    </source>
</evidence>
<keyword evidence="3 8" id="KW-0349">Heme</keyword>
<dbReference type="PANTHER" id="PTHR24287">
    <property type="entry name" value="P450, PUTATIVE (EUROFUNG)-RELATED"/>
    <property type="match status" value="1"/>
</dbReference>
<keyword evidence="11" id="KW-1185">Reference proteome</keyword>